<protein>
    <recommendedName>
        <fullName evidence="2">Terminase large subunit gp17-like C-terminal domain-containing protein</fullName>
    </recommendedName>
</protein>
<reference evidence="3" key="1">
    <citation type="submission" date="2020-04" db="EMBL/GenBank/DDBJ databases">
        <authorList>
            <person name="Zhang T."/>
        </authorList>
    </citation>
    <scope>NUCLEOTIDE SEQUENCE</scope>
    <source>
        <strain evidence="3">HKST-UBA15</strain>
    </source>
</reference>
<evidence type="ECO:0000313" key="3">
    <source>
        <dbReference type="EMBL" id="MCA9379875.1"/>
    </source>
</evidence>
<accession>A0A955I6X8</accession>
<keyword evidence="1" id="KW-1188">Viral release from host cell</keyword>
<evidence type="ECO:0000259" key="2">
    <source>
        <dbReference type="Pfam" id="PF17289"/>
    </source>
</evidence>
<dbReference type="Gene3D" id="3.30.420.240">
    <property type="match status" value="1"/>
</dbReference>
<organism evidence="3 4">
    <name type="scientific">Candidatus Dojkabacteria bacterium</name>
    <dbReference type="NCBI Taxonomy" id="2099670"/>
    <lineage>
        <taxon>Bacteria</taxon>
        <taxon>Candidatus Dojkabacteria</taxon>
    </lineage>
</organism>
<sequence length="496" mass="57327">MIRVCVRRFEMTGNEIEGLITPDVILKILSDRVARIAITSQSHYWFFHLYFHEHVKYPTAQFQKEMFVITEDDDVKMAIIVAFRGSAKSTIMTMSFPLWAVLGRLQKKCVVIISQTQQQARTHFANLKRELEANDLLRGDLGPFEEASDEWGSYSIVIPKFNARLVAASSEQSIRGIRHGSHRPDLIICDDVEDITSVKTKEARDRAYTWLTGDIFPLGDKNTKTIIIGNLLHEDSLLMRLRKNIELRNIDAIYKQYPLVCEDNRIMWPGKFTSLEEILTLEKSIGNDKAWQREFMLRIVPEDDQLVLPEWITYYDELPKSTKDYRYTIMAIDLAISTSASADFTAIVTAHVYGNLDTLKVYILPNPVNRKMDYPTTLAEIKELSRIKYFGYHLPKVLIEEVGYQASIIQQLHKENFNVKGFKVHGSDKRARLNSVTPMIRFAQVLFPRDTCKELVHQLVYFGTENHDDLVDAFSMLLLEVIAKDQPPIVFYKDLY</sequence>
<dbReference type="EMBL" id="JAGQLL010000016">
    <property type="protein sequence ID" value="MCA9379875.1"/>
    <property type="molecule type" value="Genomic_DNA"/>
</dbReference>
<gene>
    <name evidence="3" type="ORF">KC675_01715</name>
</gene>
<proteinExistence type="predicted"/>
<name>A0A955I6X8_9BACT</name>
<evidence type="ECO:0000256" key="1">
    <source>
        <dbReference type="ARBA" id="ARBA00022612"/>
    </source>
</evidence>
<dbReference type="InterPro" id="IPR035421">
    <property type="entry name" value="Terminase_6C"/>
</dbReference>
<dbReference type="Proteomes" id="UP000745577">
    <property type="component" value="Unassembled WGS sequence"/>
</dbReference>
<dbReference type="AlphaFoldDB" id="A0A955I6X8"/>
<dbReference type="InterPro" id="IPR027417">
    <property type="entry name" value="P-loop_NTPase"/>
</dbReference>
<reference evidence="3" key="2">
    <citation type="journal article" date="2021" name="Microbiome">
        <title>Successional dynamics and alternative stable states in a saline activated sludge microbial community over 9 years.</title>
        <authorList>
            <person name="Wang Y."/>
            <person name="Ye J."/>
            <person name="Ju F."/>
            <person name="Liu L."/>
            <person name="Boyd J.A."/>
            <person name="Deng Y."/>
            <person name="Parks D.H."/>
            <person name="Jiang X."/>
            <person name="Yin X."/>
            <person name="Woodcroft B.J."/>
            <person name="Tyson G.W."/>
            <person name="Hugenholtz P."/>
            <person name="Polz M.F."/>
            <person name="Zhang T."/>
        </authorList>
    </citation>
    <scope>NUCLEOTIDE SEQUENCE</scope>
    <source>
        <strain evidence="3">HKST-UBA15</strain>
    </source>
</reference>
<evidence type="ECO:0000313" key="4">
    <source>
        <dbReference type="Proteomes" id="UP000745577"/>
    </source>
</evidence>
<dbReference type="Pfam" id="PF17289">
    <property type="entry name" value="Terminase_6C"/>
    <property type="match status" value="1"/>
</dbReference>
<feature type="domain" description="Terminase large subunit gp17-like C-terminal" evidence="2">
    <location>
        <begin position="331"/>
        <end position="479"/>
    </location>
</feature>
<comment type="caution">
    <text evidence="3">The sequence shown here is derived from an EMBL/GenBank/DDBJ whole genome shotgun (WGS) entry which is preliminary data.</text>
</comment>
<dbReference type="Gene3D" id="3.40.50.300">
    <property type="entry name" value="P-loop containing nucleotide triphosphate hydrolases"/>
    <property type="match status" value="1"/>
</dbReference>